<keyword evidence="2" id="KW-0614">Plasmid</keyword>
<reference evidence="2" key="1">
    <citation type="submission" date="2022-10" db="EMBL/GenBank/DDBJ databases">
        <title>The complete genomes of actinobacterial strains from the NBC collection.</title>
        <authorList>
            <person name="Joergensen T.S."/>
            <person name="Alvarez Arevalo M."/>
            <person name="Sterndorff E.B."/>
            <person name="Faurdal D."/>
            <person name="Vuksanovic O."/>
            <person name="Mourched A.-S."/>
            <person name="Charusanti P."/>
            <person name="Shaw S."/>
            <person name="Blin K."/>
            <person name="Weber T."/>
        </authorList>
    </citation>
    <scope>NUCLEOTIDE SEQUENCE</scope>
    <source>
        <strain evidence="2">NBC_00283</strain>
        <plasmid evidence="2">unnamed1</plasmid>
    </source>
</reference>
<proteinExistence type="predicted"/>
<dbReference type="RefSeq" id="WP_328777804.1">
    <property type="nucleotide sequence ID" value="NZ_CP108058.1"/>
</dbReference>
<evidence type="ECO:0000313" key="2">
    <source>
        <dbReference type="EMBL" id="WUO51554.1"/>
    </source>
</evidence>
<keyword evidence="3" id="KW-1185">Reference proteome</keyword>
<dbReference type="EMBL" id="CP108058">
    <property type="protein sequence ID" value="WUO51554.1"/>
    <property type="molecule type" value="Genomic_DNA"/>
</dbReference>
<accession>A0ABZ1S0B5</accession>
<sequence length="145" mass="15465">MEQRLARIWDGRALSMNERPGGFLDAVGCPRCFVQERLVVLKERAAALAIMRRTLTDLLEAGAVAGEPPADAASGNGERPSPAGASAGPQQEAVDRMCAEIRELSIAVVDHPHWASVLRDIVVNAGMQLKKQTRPIEAGDVAEAA</sequence>
<geneLocation type="plasmid" evidence="2 3">
    <name>unnamed1</name>
</geneLocation>
<gene>
    <name evidence="2" type="ORF">OHU17_37590</name>
</gene>
<evidence type="ECO:0000256" key="1">
    <source>
        <dbReference type="SAM" id="MobiDB-lite"/>
    </source>
</evidence>
<dbReference type="Proteomes" id="UP001432075">
    <property type="component" value="Plasmid unnamed1"/>
</dbReference>
<organism evidence="2 3">
    <name type="scientific">Streptomyces goshikiensis</name>
    <dbReference type="NCBI Taxonomy" id="1942"/>
    <lineage>
        <taxon>Bacteria</taxon>
        <taxon>Bacillati</taxon>
        <taxon>Actinomycetota</taxon>
        <taxon>Actinomycetes</taxon>
        <taxon>Kitasatosporales</taxon>
        <taxon>Streptomycetaceae</taxon>
        <taxon>Streptomyces</taxon>
    </lineage>
</organism>
<protein>
    <submittedName>
        <fullName evidence="2">Uncharacterized protein</fullName>
    </submittedName>
</protein>
<name>A0ABZ1S0B5_9ACTN</name>
<feature type="region of interest" description="Disordered" evidence="1">
    <location>
        <begin position="66"/>
        <end position="92"/>
    </location>
</feature>
<evidence type="ECO:0000313" key="3">
    <source>
        <dbReference type="Proteomes" id="UP001432075"/>
    </source>
</evidence>